<dbReference type="GO" id="GO:0008360">
    <property type="term" value="P:regulation of cell shape"/>
    <property type="evidence" value="ECO:0007669"/>
    <property type="project" value="UniProtKB-KW"/>
</dbReference>
<evidence type="ECO:0000256" key="8">
    <source>
        <dbReference type="ARBA" id="ARBA00022989"/>
    </source>
</evidence>
<keyword evidence="5 14" id="KW-1003">Cell membrane</keyword>
<comment type="catalytic activity">
    <reaction evidence="13 14">
        <text>di-trans,octa-cis-undecaprenyl diphosphate + H2O = di-trans,octa-cis-undecaprenyl phosphate + phosphate + H(+)</text>
        <dbReference type="Rhea" id="RHEA:28094"/>
        <dbReference type="ChEBI" id="CHEBI:15377"/>
        <dbReference type="ChEBI" id="CHEBI:15378"/>
        <dbReference type="ChEBI" id="CHEBI:43474"/>
        <dbReference type="ChEBI" id="CHEBI:58405"/>
        <dbReference type="ChEBI" id="CHEBI:60392"/>
        <dbReference type="EC" id="3.6.1.27"/>
    </reaction>
</comment>
<keyword evidence="10 14" id="KW-0046">Antibiotic resistance</keyword>
<evidence type="ECO:0000256" key="7">
    <source>
        <dbReference type="ARBA" id="ARBA00022801"/>
    </source>
</evidence>
<dbReference type="PANTHER" id="PTHR30622">
    <property type="entry name" value="UNDECAPRENYL-DIPHOSPHATASE"/>
    <property type="match status" value="1"/>
</dbReference>
<reference evidence="15 16" key="1">
    <citation type="journal article" date="2010" name="Stand. Genomic Sci.">
        <title>Complete genome sequence of Aminobacterium colombiense type strain (ALA-1).</title>
        <authorList>
            <person name="Chertkov O."/>
            <person name="Sikorski J."/>
            <person name="Brambilla E."/>
            <person name="Lapidus A."/>
            <person name="Copeland A."/>
            <person name="Glavina Del Rio T."/>
            <person name="Nolan M."/>
            <person name="Lucas S."/>
            <person name="Tice H."/>
            <person name="Cheng J.F."/>
            <person name="Han C."/>
            <person name="Detter J.C."/>
            <person name="Bruce D."/>
            <person name="Tapia R."/>
            <person name="Goodwin L."/>
            <person name="Pitluck S."/>
            <person name="Liolios K."/>
            <person name="Ivanova N."/>
            <person name="Mavromatis K."/>
            <person name="Ovchinnikova G."/>
            <person name="Pati A."/>
            <person name="Chen A."/>
            <person name="Palaniappan K."/>
            <person name="Land M."/>
            <person name="Hauser L."/>
            <person name="Chang Y.J."/>
            <person name="Jeffries C.D."/>
            <person name="Spring S."/>
            <person name="Rohde M."/>
            <person name="Goker M."/>
            <person name="Bristow J."/>
            <person name="Eisen J.A."/>
            <person name="Markowitz V."/>
            <person name="Hugenholtz P."/>
            <person name="Kyrpides N.C."/>
            <person name="Klenk H.P."/>
        </authorList>
    </citation>
    <scope>NUCLEOTIDE SEQUENCE [LARGE SCALE GENOMIC DNA]</scope>
    <source>
        <strain evidence="16">DSM 12261 / ALA-1</strain>
    </source>
</reference>
<evidence type="ECO:0000256" key="14">
    <source>
        <dbReference type="HAMAP-Rule" id="MF_01006"/>
    </source>
</evidence>
<keyword evidence="14" id="KW-0133">Cell shape</keyword>
<evidence type="ECO:0000256" key="3">
    <source>
        <dbReference type="ARBA" id="ARBA00012374"/>
    </source>
</evidence>
<evidence type="ECO:0000256" key="2">
    <source>
        <dbReference type="ARBA" id="ARBA00010621"/>
    </source>
</evidence>
<dbReference type="Proteomes" id="UP000002366">
    <property type="component" value="Chromosome"/>
</dbReference>
<dbReference type="GO" id="GO:0071555">
    <property type="term" value="P:cell wall organization"/>
    <property type="evidence" value="ECO:0007669"/>
    <property type="project" value="UniProtKB-KW"/>
</dbReference>
<dbReference type="OrthoDB" id="9808289at2"/>
<keyword evidence="14" id="KW-0573">Peptidoglycan synthesis</keyword>
<comment type="subcellular location">
    <subcellularLocation>
        <location evidence="14">Cell inner membrane</location>
        <topology evidence="14">Multi-pass membrane protein</topology>
    </subcellularLocation>
    <subcellularLocation>
        <location evidence="1">Cell membrane</location>
        <topology evidence="1">Multi-pass membrane protein</topology>
    </subcellularLocation>
</comment>
<dbReference type="InterPro" id="IPR003824">
    <property type="entry name" value="UppP"/>
</dbReference>
<feature type="transmembrane region" description="Helical" evidence="14">
    <location>
        <begin position="249"/>
        <end position="266"/>
    </location>
</feature>
<evidence type="ECO:0000256" key="10">
    <source>
        <dbReference type="ARBA" id="ARBA00023251"/>
    </source>
</evidence>
<evidence type="ECO:0000256" key="13">
    <source>
        <dbReference type="ARBA" id="ARBA00047594"/>
    </source>
</evidence>
<protein>
    <recommendedName>
        <fullName evidence="4 14">Undecaprenyl-diphosphatase</fullName>
        <ecNumber evidence="3 14">3.6.1.27</ecNumber>
    </recommendedName>
    <alternativeName>
        <fullName evidence="12 14">Bacitracin resistance protein</fullName>
    </alternativeName>
    <alternativeName>
        <fullName evidence="11 14">Undecaprenyl pyrophosphate phosphatase</fullName>
    </alternativeName>
</protein>
<comment type="miscellaneous">
    <text evidence="14">Bacitracin is thought to be involved in the inhibition of peptidoglycan synthesis by sequestering undecaprenyl diphosphate, thereby reducing the pool of lipid carrier available.</text>
</comment>
<dbReference type="HAMAP" id="MF_01006">
    <property type="entry name" value="Undec_diphosphatase"/>
    <property type="match status" value="1"/>
</dbReference>
<name>D5EGA1_AMICL</name>
<evidence type="ECO:0000256" key="9">
    <source>
        <dbReference type="ARBA" id="ARBA00023136"/>
    </source>
</evidence>
<feature type="transmembrane region" description="Helical" evidence="14">
    <location>
        <begin position="218"/>
        <end position="237"/>
    </location>
</feature>
<feature type="transmembrane region" description="Helical" evidence="14">
    <location>
        <begin position="111"/>
        <end position="132"/>
    </location>
</feature>
<dbReference type="GO" id="GO:0046677">
    <property type="term" value="P:response to antibiotic"/>
    <property type="evidence" value="ECO:0007669"/>
    <property type="project" value="UniProtKB-UniRule"/>
</dbReference>
<evidence type="ECO:0000256" key="6">
    <source>
        <dbReference type="ARBA" id="ARBA00022692"/>
    </source>
</evidence>
<keyword evidence="6 14" id="KW-0812">Transmembrane</keyword>
<organism evidence="15 16">
    <name type="scientific">Aminobacterium colombiense (strain DSM 12261 / ALA-1)</name>
    <dbReference type="NCBI Taxonomy" id="572547"/>
    <lineage>
        <taxon>Bacteria</taxon>
        <taxon>Thermotogati</taxon>
        <taxon>Synergistota</taxon>
        <taxon>Synergistia</taxon>
        <taxon>Synergistales</taxon>
        <taxon>Aminobacteriaceae</taxon>
        <taxon>Aminobacterium</taxon>
    </lineage>
</organism>
<feature type="transmembrane region" description="Helical" evidence="14">
    <location>
        <begin position="144"/>
        <end position="162"/>
    </location>
</feature>
<evidence type="ECO:0000256" key="4">
    <source>
        <dbReference type="ARBA" id="ARBA00021581"/>
    </source>
</evidence>
<feature type="transmembrane region" description="Helical" evidence="14">
    <location>
        <begin position="86"/>
        <end position="104"/>
    </location>
</feature>
<gene>
    <name evidence="14" type="primary">uppP</name>
    <name evidence="15" type="ordered locus">Amico_1466</name>
</gene>
<dbReference type="GO" id="GO:0009252">
    <property type="term" value="P:peptidoglycan biosynthetic process"/>
    <property type="evidence" value="ECO:0007669"/>
    <property type="project" value="UniProtKB-KW"/>
</dbReference>
<dbReference type="HOGENOM" id="CLU_060296_1_2_0"/>
<evidence type="ECO:0000313" key="16">
    <source>
        <dbReference type="Proteomes" id="UP000002366"/>
    </source>
</evidence>
<proteinExistence type="inferred from homology"/>
<evidence type="ECO:0000313" key="15">
    <source>
        <dbReference type="EMBL" id="ADE57583.1"/>
    </source>
</evidence>
<evidence type="ECO:0000256" key="11">
    <source>
        <dbReference type="ARBA" id="ARBA00032707"/>
    </source>
</evidence>
<feature type="transmembrane region" description="Helical" evidence="14">
    <location>
        <begin position="44"/>
        <end position="66"/>
    </location>
</feature>
<keyword evidence="9 14" id="KW-0472">Membrane</keyword>
<dbReference type="AlphaFoldDB" id="D5EGA1"/>
<dbReference type="eggNOG" id="COG1968">
    <property type="taxonomic scope" value="Bacteria"/>
</dbReference>
<evidence type="ECO:0000256" key="1">
    <source>
        <dbReference type="ARBA" id="ARBA00004651"/>
    </source>
</evidence>
<keyword evidence="8 14" id="KW-1133">Transmembrane helix</keyword>
<dbReference type="Pfam" id="PF02673">
    <property type="entry name" value="BacA"/>
    <property type="match status" value="1"/>
</dbReference>
<dbReference type="RefSeq" id="WP_013048846.1">
    <property type="nucleotide sequence ID" value="NC_014011.1"/>
</dbReference>
<keyword evidence="14" id="KW-0961">Cell wall biogenesis/degradation</keyword>
<sequence length="267" mass="29375">MSFESLILGIVQGLTEFLPVSSSGHLALLQNLWGITENSLTYDLLLHFSTMVATACFFWRDILYLFREWLVGFVSSSGRQSEGWRLGWAVICGTFVTAFIGFPLKPLVERWMVVPSLVGAALLVTSLLLWYASTLPRGQGKISLLSGLLIGVAQGLAVIPGISRSGSTIVMGLKRGLSPEEAFRFSFLLSLPAILGANILQIMDITKNESLVTQLPDFWYGGVIIAFISGYGALICLRKMVTLGRWRIFAFYCLIPASVSLLSVLWR</sequence>
<keyword evidence="16" id="KW-1185">Reference proteome</keyword>
<feature type="transmembrane region" description="Helical" evidence="14">
    <location>
        <begin position="182"/>
        <end position="203"/>
    </location>
</feature>
<dbReference type="EMBL" id="CP001997">
    <property type="protein sequence ID" value="ADE57583.1"/>
    <property type="molecule type" value="Genomic_DNA"/>
</dbReference>
<comment type="similarity">
    <text evidence="2 14">Belongs to the UppP family.</text>
</comment>
<dbReference type="EC" id="3.6.1.27" evidence="3 14"/>
<evidence type="ECO:0000256" key="5">
    <source>
        <dbReference type="ARBA" id="ARBA00022475"/>
    </source>
</evidence>
<dbReference type="GO" id="GO:0005886">
    <property type="term" value="C:plasma membrane"/>
    <property type="evidence" value="ECO:0007669"/>
    <property type="project" value="UniProtKB-SubCell"/>
</dbReference>
<dbReference type="PANTHER" id="PTHR30622:SF2">
    <property type="entry name" value="UNDECAPRENYL-DIPHOSPHATASE"/>
    <property type="match status" value="1"/>
</dbReference>
<keyword evidence="7 14" id="KW-0378">Hydrolase</keyword>
<comment type="function">
    <text evidence="14">Catalyzes the dephosphorylation of undecaprenyl diphosphate (UPP). Confers resistance to bacitracin.</text>
</comment>
<evidence type="ECO:0000256" key="12">
    <source>
        <dbReference type="ARBA" id="ARBA00032932"/>
    </source>
</evidence>
<accession>D5EGA1</accession>
<keyword evidence="14" id="KW-0997">Cell inner membrane</keyword>
<dbReference type="KEGG" id="aco:Amico_1466"/>
<dbReference type="STRING" id="572547.Amico_1466"/>
<dbReference type="GO" id="GO:0050380">
    <property type="term" value="F:undecaprenyl-diphosphatase activity"/>
    <property type="evidence" value="ECO:0007669"/>
    <property type="project" value="UniProtKB-UniRule"/>
</dbReference>